<feature type="repeat" description="TPR" evidence="8">
    <location>
        <begin position="123"/>
        <end position="156"/>
    </location>
</feature>
<keyword evidence="6" id="KW-0677">Repeat</keyword>
<reference evidence="10 11" key="1">
    <citation type="submission" date="2019-11" db="EMBL/GenBank/DDBJ databases">
        <title>Whole-genome sequence of a Rhodoblastus acidophilus DSM 142.</title>
        <authorList>
            <person name="Kyndt J.A."/>
            <person name="Meyer T.E."/>
        </authorList>
    </citation>
    <scope>NUCLEOTIDE SEQUENCE [LARGE SCALE GENOMIC DNA]</scope>
    <source>
        <strain evidence="10 11">DSM 142</strain>
    </source>
</reference>
<gene>
    <name evidence="10" type="ORF">GJ654_10610</name>
</gene>
<feature type="repeat" description="TPR" evidence="8">
    <location>
        <begin position="363"/>
        <end position="396"/>
    </location>
</feature>
<evidence type="ECO:0000256" key="1">
    <source>
        <dbReference type="ARBA" id="ARBA00004922"/>
    </source>
</evidence>
<dbReference type="SUPFAM" id="SSF48452">
    <property type="entry name" value="TPR-like"/>
    <property type="match status" value="3"/>
</dbReference>
<dbReference type="Pfam" id="PF13424">
    <property type="entry name" value="TPR_12"/>
    <property type="match status" value="1"/>
</dbReference>
<dbReference type="EC" id="2.4.1.255" evidence="3"/>
<comment type="similarity">
    <text evidence="2">Belongs to the glycosyltransferase 41 family. O-GlcNAc transferase subfamily.</text>
</comment>
<keyword evidence="7 8" id="KW-0802">TPR repeat</keyword>
<evidence type="ECO:0000256" key="2">
    <source>
        <dbReference type="ARBA" id="ARBA00005386"/>
    </source>
</evidence>
<dbReference type="Pfam" id="PF13844">
    <property type="entry name" value="Glyco_transf_41"/>
    <property type="match status" value="2"/>
</dbReference>
<comment type="caution">
    <text evidence="10">The sequence shown here is derived from an EMBL/GenBank/DDBJ whole genome shotgun (WGS) entry which is preliminary data.</text>
</comment>
<dbReference type="RefSeq" id="WP_155446134.1">
    <property type="nucleotide sequence ID" value="NZ_JAOQNR010000009.1"/>
</dbReference>
<dbReference type="PROSITE" id="PS50293">
    <property type="entry name" value="TPR_REGION"/>
    <property type="match status" value="3"/>
</dbReference>
<dbReference type="InterPro" id="IPR029489">
    <property type="entry name" value="OGT/SEC/SPY_C"/>
</dbReference>
<dbReference type="PANTHER" id="PTHR44835:SF1">
    <property type="entry name" value="PROTEIN O-GLCNAC TRANSFERASE"/>
    <property type="match status" value="1"/>
</dbReference>
<proteinExistence type="inferred from homology"/>
<evidence type="ECO:0000256" key="7">
    <source>
        <dbReference type="ARBA" id="ARBA00022803"/>
    </source>
</evidence>
<dbReference type="InterPro" id="IPR051939">
    <property type="entry name" value="Glycosyltr_41/O-GlcNAc_trsf"/>
</dbReference>
<dbReference type="Gene3D" id="3.40.50.11380">
    <property type="match status" value="1"/>
</dbReference>
<name>A0A6N8DNM7_RHOAC</name>
<evidence type="ECO:0000313" key="11">
    <source>
        <dbReference type="Proteomes" id="UP000439113"/>
    </source>
</evidence>
<dbReference type="SMART" id="SM00028">
    <property type="entry name" value="TPR"/>
    <property type="match status" value="10"/>
</dbReference>
<dbReference type="Pfam" id="PF13432">
    <property type="entry name" value="TPR_16"/>
    <property type="match status" value="4"/>
</dbReference>
<keyword evidence="5" id="KW-0808">Transferase</keyword>
<dbReference type="UniPathway" id="UPA00378"/>
<evidence type="ECO:0000256" key="6">
    <source>
        <dbReference type="ARBA" id="ARBA00022737"/>
    </source>
</evidence>
<dbReference type="OrthoDB" id="146908at2"/>
<comment type="pathway">
    <text evidence="1">Protein modification; protein glycosylation.</text>
</comment>
<dbReference type="InterPro" id="IPR011990">
    <property type="entry name" value="TPR-like_helical_dom_sf"/>
</dbReference>
<organism evidence="10 11">
    <name type="scientific">Rhodoblastus acidophilus</name>
    <name type="common">Rhodopseudomonas acidophila</name>
    <dbReference type="NCBI Taxonomy" id="1074"/>
    <lineage>
        <taxon>Bacteria</taxon>
        <taxon>Pseudomonadati</taxon>
        <taxon>Pseudomonadota</taxon>
        <taxon>Alphaproteobacteria</taxon>
        <taxon>Hyphomicrobiales</taxon>
        <taxon>Rhodoblastaceae</taxon>
        <taxon>Rhodoblastus</taxon>
    </lineage>
</organism>
<dbReference type="GO" id="GO:0097363">
    <property type="term" value="F:protein O-acetylglucosaminyltransferase activity"/>
    <property type="evidence" value="ECO:0007669"/>
    <property type="project" value="UniProtKB-EC"/>
</dbReference>
<dbReference type="PANTHER" id="PTHR44835">
    <property type="entry name" value="UDP-N-ACETYLGLUCOSAMINE--PEPTIDE N-ACETYLGLUCOSAMINYLTRANSFERASE SPINDLY-RELATED"/>
    <property type="match status" value="1"/>
</dbReference>
<dbReference type="Gene3D" id="3.40.50.2000">
    <property type="entry name" value="Glycogen Phosphorylase B"/>
    <property type="match status" value="1"/>
</dbReference>
<sequence length="817" mass="90608">MQASLSQKDDVADTSLSPDDIVRQSFELAKAAHDQGRLEEAEALYRAILSCRPDHADALHGMGVLAFSADRPDVAEAFIGAAVKLRPHPTFFNNLGLVRLALKRPHDALASIYRALELRATYPEAYEALGNVQIALGQRREAVASYERAIEMKPRRATAHANLAKALVDIGDIEGAQAACRLAIEINPDLAEAHNTLGNILRIRRDVDAARDHFNRALTLRPAFAEAYNNLAVLLLGENEFEEAMKNARCALVCDEGMAAAWATAGAILLNQDRYPEAVEYFEKSLKLDARYIPAYNNLGCALLKLDNIEKAVEAFEKAIELSEEGLRAAGYYHLGTELINRERPEAGLEKLERALRAKGDFGAAQINKGFALQRLGHTEEACHAYGRAIELAPELAAGHSNKLMAMQYLDDYSNEDCLAAARAFGRAFARETDSSFPGRDRSPERRLRIGYVSGDFSAHPVGFFTYGALTRHDHERFEIYYYSNCQKHDTVTGGFKATADHWRDITKLSDAEVVKTIQADDIDILIDLSGHTDKTRVHVFGTRMAPVQVHWIGFTGTIGLPTIDYIILDPISAPEGSDRFYQEAIVRLPHGRFCYTAIAPNEPLRDPPCLRNGYVTFGCFNNITKVGPNVIALWARIMKQTPHSRLILKSKTLVHSGVRDPIIAAFEAAGISADRIETREASSYLAMLREHNDVDIALDPFPFGGATITSECLFMGLPVITLPGDRLASRQTLAFLRPMGHEEFVADSMDDYVAKAVALAKDPERLRRLRPEIRRALLDAPFSDGPRFVRDLELALRMMWRRFAEGEPPAPFDIGA</sequence>
<feature type="domain" description="O-GlcNAc transferase C-terminal" evidence="9">
    <location>
        <begin position="436"/>
        <end position="594"/>
    </location>
</feature>
<evidence type="ECO:0000259" key="9">
    <source>
        <dbReference type="Pfam" id="PF13844"/>
    </source>
</evidence>
<dbReference type="Pfam" id="PF13181">
    <property type="entry name" value="TPR_8"/>
    <property type="match status" value="1"/>
</dbReference>
<dbReference type="PROSITE" id="PS50005">
    <property type="entry name" value="TPR"/>
    <property type="match status" value="5"/>
</dbReference>
<dbReference type="Gene3D" id="1.25.40.10">
    <property type="entry name" value="Tetratricopeptide repeat domain"/>
    <property type="match status" value="5"/>
</dbReference>
<dbReference type="EMBL" id="WNKS01000008">
    <property type="protein sequence ID" value="MTV31446.1"/>
    <property type="molecule type" value="Genomic_DNA"/>
</dbReference>
<accession>A0A6N8DNM7</accession>
<dbReference type="Proteomes" id="UP000439113">
    <property type="component" value="Unassembled WGS sequence"/>
</dbReference>
<feature type="domain" description="O-GlcNAc transferase C-terminal" evidence="9">
    <location>
        <begin position="613"/>
        <end position="789"/>
    </location>
</feature>
<dbReference type="AlphaFoldDB" id="A0A6N8DNM7"/>
<evidence type="ECO:0000256" key="8">
    <source>
        <dbReference type="PROSITE-ProRule" id="PRU00339"/>
    </source>
</evidence>
<evidence type="ECO:0000256" key="5">
    <source>
        <dbReference type="ARBA" id="ARBA00022679"/>
    </source>
</evidence>
<feature type="repeat" description="TPR" evidence="8">
    <location>
        <begin position="259"/>
        <end position="292"/>
    </location>
</feature>
<protein>
    <recommendedName>
        <fullName evidence="3">protein O-GlcNAc transferase</fullName>
        <ecNumber evidence="3">2.4.1.255</ecNumber>
    </recommendedName>
</protein>
<feature type="repeat" description="TPR" evidence="8">
    <location>
        <begin position="293"/>
        <end position="326"/>
    </location>
</feature>
<evidence type="ECO:0000256" key="4">
    <source>
        <dbReference type="ARBA" id="ARBA00022676"/>
    </source>
</evidence>
<evidence type="ECO:0000313" key="10">
    <source>
        <dbReference type="EMBL" id="MTV31446.1"/>
    </source>
</evidence>
<evidence type="ECO:0000256" key="3">
    <source>
        <dbReference type="ARBA" id="ARBA00011970"/>
    </source>
</evidence>
<keyword evidence="4" id="KW-0328">Glycosyltransferase</keyword>
<dbReference type="InterPro" id="IPR019734">
    <property type="entry name" value="TPR_rpt"/>
</dbReference>
<feature type="repeat" description="TPR" evidence="8">
    <location>
        <begin position="191"/>
        <end position="224"/>
    </location>
</feature>